<dbReference type="PANTHER" id="PTHR37981">
    <property type="entry name" value="LIPASE 2"/>
    <property type="match status" value="1"/>
</dbReference>
<dbReference type="InterPro" id="IPR037460">
    <property type="entry name" value="SEST-like"/>
</dbReference>
<dbReference type="InterPro" id="IPR005197">
    <property type="entry name" value="Glyco_hydro_71"/>
</dbReference>
<dbReference type="InterPro" id="IPR036514">
    <property type="entry name" value="SGNH_hydro_sf"/>
</dbReference>
<proteinExistence type="predicted"/>
<keyword evidence="4" id="KW-1185">Reference proteome</keyword>
<feature type="region of interest" description="Disordered" evidence="1">
    <location>
        <begin position="821"/>
        <end position="840"/>
    </location>
</feature>
<dbReference type="CDD" id="cd11577">
    <property type="entry name" value="GH71"/>
    <property type="match status" value="1"/>
</dbReference>
<dbReference type="EMBL" id="NIDN02000046">
    <property type="protein sequence ID" value="RLL98737.1"/>
    <property type="molecule type" value="Genomic_DNA"/>
</dbReference>
<dbReference type="GO" id="GO:0051118">
    <property type="term" value="F:glucan endo-1,3-alpha-glucosidase activity"/>
    <property type="evidence" value="ECO:0007669"/>
    <property type="project" value="InterPro"/>
</dbReference>
<dbReference type="GO" id="GO:0016788">
    <property type="term" value="F:hydrolase activity, acting on ester bonds"/>
    <property type="evidence" value="ECO:0007669"/>
    <property type="project" value="InterPro"/>
</dbReference>
<dbReference type="Pfam" id="PF03659">
    <property type="entry name" value="Glyco_hydro_71"/>
    <property type="match status" value="1"/>
</dbReference>
<dbReference type="Gene3D" id="3.40.50.1110">
    <property type="entry name" value="SGNH hydrolase"/>
    <property type="match status" value="1"/>
</dbReference>
<dbReference type="Gene3D" id="3.20.20.80">
    <property type="entry name" value="Glycosidases"/>
    <property type="match status" value="1"/>
</dbReference>
<dbReference type="GO" id="GO:0006629">
    <property type="term" value="P:lipid metabolic process"/>
    <property type="evidence" value="ECO:0007669"/>
    <property type="project" value="TreeGrafter"/>
</dbReference>
<accession>A0A421D9V3</accession>
<keyword evidence="2" id="KW-0732">Signal</keyword>
<dbReference type="PANTHER" id="PTHR37981:SF1">
    <property type="entry name" value="SGNH HYDROLASE-TYPE ESTERASE DOMAIN-CONTAINING PROTEIN"/>
    <property type="match status" value="1"/>
</dbReference>
<comment type="caution">
    <text evidence="3">The sequence shown here is derived from an EMBL/GenBank/DDBJ whole genome shotgun (WGS) entry which is preliminary data.</text>
</comment>
<feature type="chain" id="PRO_5019020621" evidence="2">
    <location>
        <begin position="19"/>
        <end position="951"/>
    </location>
</feature>
<dbReference type="AlphaFoldDB" id="A0A421D9V3"/>
<name>A0A421D9V3_9EURO</name>
<evidence type="ECO:0000313" key="3">
    <source>
        <dbReference type="EMBL" id="RLL98737.1"/>
    </source>
</evidence>
<reference evidence="3 4" key="1">
    <citation type="submission" date="2018-08" db="EMBL/GenBank/DDBJ databases">
        <title>Draft genome sequences of two Aspergillus turcosus clinical strains isolated from bronchoalveolar lavage fluid: one azole-susceptible and the other azole-resistant.</title>
        <authorList>
            <person name="Parent-Michaud M."/>
            <person name="Dufresne P.J."/>
            <person name="Fournier E."/>
            <person name="Martineau C."/>
            <person name="Moreira S."/>
            <person name="Perkins V."/>
            <person name="De Repentigny L."/>
            <person name="Dufresne S.F."/>
        </authorList>
    </citation>
    <scope>NUCLEOTIDE SEQUENCE [LARGE SCALE GENOMIC DNA]</scope>
    <source>
        <strain evidence="3">HMR AF 1038</strain>
    </source>
</reference>
<dbReference type="CDD" id="cd01823">
    <property type="entry name" value="SEST_like"/>
    <property type="match status" value="1"/>
</dbReference>
<dbReference type="STRING" id="1245748.A0A421D9V3"/>
<dbReference type="Proteomes" id="UP000215289">
    <property type="component" value="Unassembled WGS sequence"/>
</dbReference>
<dbReference type="OrthoDB" id="1046782at2759"/>
<evidence type="ECO:0000256" key="1">
    <source>
        <dbReference type="SAM" id="MobiDB-lite"/>
    </source>
</evidence>
<organism evidence="3 4">
    <name type="scientific">Aspergillus turcosus</name>
    <dbReference type="NCBI Taxonomy" id="1245748"/>
    <lineage>
        <taxon>Eukaryota</taxon>
        <taxon>Fungi</taxon>
        <taxon>Dikarya</taxon>
        <taxon>Ascomycota</taxon>
        <taxon>Pezizomycotina</taxon>
        <taxon>Eurotiomycetes</taxon>
        <taxon>Eurotiomycetidae</taxon>
        <taxon>Eurotiales</taxon>
        <taxon>Aspergillaceae</taxon>
        <taxon>Aspergillus</taxon>
        <taxon>Aspergillus subgen. Fumigati</taxon>
    </lineage>
</organism>
<feature type="signal peptide" evidence="2">
    <location>
        <begin position="1"/>
        <end position="18"/>
    </location>
</feature>
<evidence type="ECO:0000256" key="2">
    <source>
        <dbReference type="SAM" id="SignalP"/>
    </source>
</evidence>
<dbReference type="SUPFAM" id="SSF52266">
    <property type="entry name" value="SGNH hydrolase"/>
    <property type="match status" value="1"/>
</dbReference>
<protein>
    <submittedName>
        <fullName evidence="3">Uncharacterized protein</fullName>
    </submittedName>
</protein>
<feature type="compositionally biased region" description="Low complexity" evidence="1">
    <location>
        <begin position="829"/>
        <end position="840"/>
    </location>
</feature>
<evidence type="ECO:0000313" key="4">
    <source>
        <dbReference type="Proteomes" id="UP000215289"/>
    </source>
</evidence>
<gene>
    <name evidence="3" type="ORF">CFD26_106704</name>
</gene>
<sequence length="951" mass="103897">MLLLSLFICLLRACQVQAKAVFAHFMVGNTPSFGVSDWVTNMNLAMEAHIDAFALNIAAGWVGNDAQIANAFTAANSLGFKLFFSFDYAGNGPWAESDVYNLIQIYGSNSAYYQYNGAPFVSTFEGPDNADDWISIKAETGCFFMPDWSSRGAEVALQLGGGIADGLFSWAAWAWGSWNMTTYVDASYNQTLNGKPYMMPVSPWFFTNLPGYDKNWLWRSNDLWYDRWQQVWYFQPEFVEIISWNDFGESHYIGPLDDTQYDAFNIGNAPYNYAENMPHDGFRQLLPYVIDTYKNGHATFDTEVLVTWYRPTLASACGDGGTTVNTASQLQLEYQPVDIIEDRIFVSALLSEPAYLTIDYGVGEYGIDWDYTPEGGVGIYHASMALNRQAGSATMQLLRDSGVFILYNPSQDISETCTNDITNWNVWVGSATYTLTSTIPPPLPLSEQVCVQGWGVGNFEGLCLCSFACNYGYCPSSACNTTEVPPYVPTTSPFNPPACTEGHGDGAFAGLCSFALSSPPTTDVVGFSIIGPDSGLCSSGSLVPTGWVSFGDSFSAGPGAGEYLDWFITGCLRTNNSYPMQLNRALEGLVPNSFKFEFLACSGSLTNDAKMKQQRVTWSNSSNFGTITIGGNDAGFSDVLIQCILRKSFRVVAATSIASNIHYLIGLTEAAEPPTFGKSGHWWSGETYDCDGEIANSQAIIDGPDYVQALSQAYTNILDGPPHDSNSTYCGTLGLLWNKPVLTYNLRQSINSLVLQVNEKIQQAVALANVVENRTITYVDWDSRMDGHRFCTPGYSDEPIQDVYEAAHEYFFAGLGSKDNHPGDEDKWPPSSTTSYPSDSGTYSFSVDPNTCAGNLDDPSDIYDPDELANIWCTWAIQAAANASFAAAIEAYFTPQPASSADESMTVAWTNNELVVTSSGSQGITAKIFHPKSLGHGLIAEALLAVIKSKE</sequence>